<keyword evidence="2" id="KW-1185">Reference proteome</keyword>
<organism evidence="1 2">
    <name type="scientific">Diversispora epigaea</name>
    <dbReference type="NCBI Taxonomy" id="1348612"/>
    <lineage>
        <taxon>Eukaryota</taxon>
        <taxon>Fungi</taxon>
        <taxon>Fungi incertae sedis</taxon>
        <taxon>Mucoromycota</taxon>
        <taxon>Glomeromycotina</taxon>
        <taxon>Glomeromycetes</taxon>
        <taxon>Diversisporales</taxon>
        <taxon>Diversisporaceae</taxon>
        <taxon>Diversispora</taxon>
    </lineage>
</organism>
<dbReference type="Proteomes" id="UP000266861">
    <property type="component" value="Unassembled WGS sequence"/>
</dbReference>
<accession>A0A397JN93</accession>
<name>A0A397JN93_9GLOM</name>
<dbReference type="Gene3D" id="3.60.130.30">
    <property type="match status" value="1"/>
</dbReference>
<sequence length="124" mass="14453">MIAINYNIVSNYHWDLSDASNCLCCLIPLGNFQGGDLYFPQLHVVAFNSHYLLHGNLPLISGIRHSIIYFVHQNFFHKENNYNNMEIENVKLTKSLHDNQNLNKRIFLKKPVNFQTIDYTINAL</sequence>
<comment type="caution">
    <text evidence="1">The sequence shown here is derived from an EMBL/GenBank/DDBJ whole genome shotgun (WGS) entry which is preliminary data.</text>
</comment>
<gene>
    <name evidence="1" type="ORF">Glove_51g32</name>
</gene>
<dbReference type="AlphaFoldDB" id="A0A397JN93"/>
<proteinExistence type="predicted"/>
<evidence type="ECO:0000313" key="1">
    <source>
        <dbReference type="EMBL" id="RHZ86403.1"/>
    </source>
</evidence>
<protein>
    <submittedName>
        <fullName evidence="1">Uncharacterized protein</fullName>
    </submittedName>
</protein>
<evidence type="ECO:0000313" key="2">
    <source>
        <dbReference type="Proteomes" id="UP000266861"/>
    </source>
</evidence>
<dbReference type="EMBL" id="PQFF01000048">
    <property type="protein sequence ID" value="RHZ86403.1"/>
    <property type="molecule type" value="Genomic_DNA"/>
</dbReference>
<dbReference type="OrthoDB" id="2447340at2759"/>
<reference evidence="1 2" key="1">
    <citation type="submission" date="2018-08" db="EMBL/GenBank/DDBJ databases">
        <title>Genome and evolution of the arbuscular mycorrhizal fungus Diversispora epigaea (formerly Glomus versiforme) and its bacterial endosymbionts.</title>
        <authorList>
            <person name="Sun X."/>
            <person name="Fei Z."/>
            <person name="Harrison M."/>
        </authorList>
    </citation>
    <scope>NUCLEOTIDE SEQUENCE [LARGE SCALE GENOMIC DNA]</scope>
    <source>
        <strain evidence="1 2">IT104</strain>
    </source>
</reference>